<evidence type="ECO:0000259" key="3">
    <source>
        <dbReference type="PROSITE" id="PS50011"/>
    </source>
</evidence>
<dbReference type="PANTHER" id="PTHR27005">
    <property type="entry name" value="WALL-ASSOCIATED RECEPTOR KINASE-LIKE 21"/>
    <property type="match status" value="1"/>
</dbReference>
<dbReference type="GO" id="GO:0007166">
    <property type="term" value="P:cell surface receptor signaling pathway"/>
    <property type="evidence" value="ECO:0007669"/>
    <property type="project" value="InterPro"/>
</dbReference>
<dbReference type="PANTHER" id="PTHR27005:SF162">
    <property type="entry name" value="OS11G0691500 PROTEIN"/>
    <property type="match status" value="1"/>
</dbReference>
<sequence>MLPRDRGPHMLVFQFIAQGSLEKKLHEEELHPLSLLEHLDIAIGSAEALSYMHSPSLQSIILGDVKPANILLDDNLIPKVSYFGSSELALKMKQVCADMNYVDHVCIQTGKYTMESNVYSYGVMLLELITRKRAKIAVAAVRCLENKVEKRPTMADDVKELKQLREQICMRVSS</sequence>
<evidence type="ECO:0000256" key="1">
    <source>
        <dbReference type="ARBA" id="ARBA00022741"/>
    </source>
</evidence>
<dbReference type="SMART" id="SM00219">
    <property type="entry name" value="TyrKc"/>
    <property type="match status" value="1"/>
</dbReference>
<evidence type="ECO:0000313" key="5">
    <source>
        <dbReference type="Proteomes" id="UP000026960"/>
    </source>
</evidence>
<dbReference type="eggNOG" id="KOG1187">
    <property type="taxonomic scope" value="Eukaryota"/>
</dbReference>
<reference evidence="4" key="1">
    <citation type="journal article" date="2009" name="Rice">
        <title>De Novo Next Generation Sequencing of Plant Genomes.</title>
        <authorList>
            <person name="Rounsley S."/>
            <person name="Marri P.R."/>
            <person name="Yu Y."/>
            <person name="He R."/>
            <person name="Sisneros N."/>
            <person name="Goicoechea J.L."/>
            <person name="Lee S.J."/>
            <person name="Angelova A."/>
            <person name="Kudrna D."/>
            <person name="Luo M."/>
            <person name="Affourtit J."/>
            <person name="Desany B."/>
            <person name="Knight J."/>
            <person name="Niazi F."/>
            <person name="Egholm M."/>
            <person name="Wing R.A."/>
        </authorList>
    </citation>
    <scope>NUCLEOTIDE SEQUENCE [LARGE SCALE GENOMIC DNA]</scope>
    <source>
        <strain evidence="4">cv. IRGC 105608</strain>
    </source>
</reference>
<dbReference type="HOGENOM" id="CLU_000288_21_4_1"/>
<dbReference type="GO" id="GO:0005524">
    <property type="term" value="F:ATP binding"/>
    <property type="evidence" value="ECO:0007669"/>
    <property type="project" value="UniProtKB-KW"/>
</dbReference>
<dbReference type="STRING" id="65489.A0A0D3H394"/>
<dbReference type="InterPro" id="IPR045274">
    <property type="entry name" value="WAK-like"/>
</dbReference>
<feature type="domain" description="Protein kinase" evidence="3">
    <location>
        <begin position="1"/>
        <end position="174"/>
    </location>
</feature>
<dbReference type="AlphaFoldDB" id="A0A0D3H394"/>
<dbReference type="Proteomes" id="UP000026960">
    <property type="component" value="Chromosome 8"/>
</dbReference>
<dbReference type="Gramene" id="OBART08G23780.1">
    <property type="protein sequence ID" value="OBART08G23780.1"/>
    <property type="gene ID" value="OBART08G23780"/>
</dbReference>
<dbReference type="InterPro" id="IPR011009">
    <property type="entry name" value="Kinase-like_dom_sf"/>
</dbReference>
<proteinExistence type="predicted"/>
<reference evidence="4" key="2">
    <citation type="submission" date="2015-03" db="UniProtKB">
        <authorList>
            <consortium name="EnsemblPlants"/>
        </authorList>
    </citation>
    <scope>IDENTIFICATION</scope>
</reference>
<evidence type="ECO:0000313" key="4">
    <source>
        <dbReference type="EnsemblPlants" id="OBART08G23780.1"/>
    </source>
</evidence>
<evidence type="ECO:0000256" key="2">
    <source>
        <dbReference type="ARBA" id="ARBA00022840"/>
    </source>
</evidence>
<dbReference type="SUPFAM" id="SSF56112">
    <property type="entry name" value="Protein kinase-like (PK-like)"/>
    <property type="match status" value="1"/>
</dbReference>
<dbReference type="Gene3D" id="1.10.510.10">
    <property type="entry name" value="Transferase(Phosphotransferase) domain 1"/>
    <property type="match status" value="1"/>
</dbReference>
<dbReference type="GO" id="GO:0005886">
    <property type="term" value="C:plasma membrane"/>
    <property type="evidence" value="ECO:0007669"/>
    <property type="project" value="TreeGrafter"/>
</dbReference>
<dbReference type="PROSITE" id="PS50011">
    <property type="entry name" value="PROTEIN_KINASE_DOM"/>
    <property type="match status" value="1"/>
</dbReference>
<organism evidence="4">
    <name type="scientific">Oryza barthii</name>
    <dbReference type="NCBI Taxonomy" id="65489"/>
    <lineage>
        <taxon>Eukaryota</taxon>
        <taxon>Viridiplantae</taxon>
        <taxon>Streptophyta</taxon>
        <taxon>Embryophyta</taxon>
        <taxon>Tracheophyta</taxon>
        <taxon>Spermatophyta</taxon>
        <taxon>Magnoliopsida</taxon>
        <taxon>Liliopsida</taxon>
        <taxon>Poales</taxon>
        <taxon>Poaceae</taxon>
        <taxon>BOP clade</taxon>
        <taxon>Oryzoideae</taxon>
        <taxon>Oryzeae</taxon>
        <taxon>Oryzinae</taxon>
        <taxon>Oryza</taxon>
    </lineage>
</organism>
<keyword evidence="1" id="KW-0547">Nucleotide-binding</keyword>
<dbReference type="EnsemblPlants" id="OBART08G23780.1">
    <property type="protein sequence ID" value="OBART08G23780.1"/>
    <property type="gene ID" value="OBART08G23780"/>
</dbReference>
<keyword evidence="2" id="KW-0067">ATP-binding</keyword>
<dbReference type="InterPro" id="IPR020635">
    <property type="entry name" value="Tyr_kinase_cat_dom"/>
</dbReference>
<dbReference type="Pfam" id="PF07714">
    <property type="entry name" value="PK_Tyr_Ser-Thr"/>
    <property type="match status" value="1"/>
</dbReference>
<dbReference type="InterPro" id="IPR000719">
    <property type="entry name" value="Prot_kinase_dom"/>
</dbReference>
<dbReference type="InterPro" id="IPR001245">
    <property type="entry name" value="Ser-Thr/Tyr_kinase_cat_dom"/>
</dbReference>
<dbReference type="GO" id="GO:0004674">
    <property type="term" value="F:protein serine/threonine kinase activity"/>
    <property type="evidence" value="ECO:0007669"/>
    <property type="project" value="TreeGrafter"/>
</dbReference>
<dbReference type="PaxDb" id="65489-OBART08G23780.1"/>
<name>A0A0D3H394_9ORYZ</name>
<protein>
    <recommendedName>
        <fullName evidence="3">Protein kinase domain-containing protein</fullName>
    </recommendedName>
</protein>
<dbReference type="GO" id="GO:0004713">
    <property type="term" value="F:protein tyrosine kinase activity"/>
    <property type="evidence" value="ECO:0007669"/>
    <property type="project" value="InterPro"/>
</dbReference>
<accession>A0A0D3H394</accession>
<keyword evidence="5" id="KW-1185">Reference proteome</keyword>